<reference evidence="3 4" key="1">
    <citation type="submission" date="2019-04" db="EMBL/GenBank/DDBJ databases">
        <authorList>
            <person name="Feng G."/>
            <person name="Zhang J."/>
            <person name="Zhu H."/>
        </authorList>
    </citation>
    <scope>NUCLEOTIDE SEQUENCE [LARGE SCALE GENOMIC DNA]</scope>
    <source>
        <strain evidence="3 4">JCM 17223</strain>
    </source>
</reference>
<feature type="region of interest" description="Disordered" evidence="1">
    <location>
        <begin position="104"/>
        <end position="123"/>
    </location>
</feature>
<dbReference type="PANTHER" id="PTHR46564">
    <property type="entry name" value="TRANSPOSASE"/>
    <property type="match status" value="1"/>
</dbReference>
<dbReference type="SUPFAM" id="SSF46689">
    <property type="entry name" value="Homeodomain-like"/>
    <property type="match status" value="1"/>
</dbReference>
<comment type="caution">
    <text evidence="3">The sequence shown here is derived from an EMBL/GenBank/DDBJ whole genome shotgun (WGS) entry which is preliminary data.</text>
</comment>
<dbReference type="InterPro" id="IPR047655">
    <property type="entry name" value="Transpos_IS630-like"/>
</dbReference>
<evidence type="ECO:0000259" key="2">
    <source>
        <dbReference type="Pfam" id="PF13358"/>
    </source>
</evidence>
<organism evidence="3 4">
    <name type="scientific">Hymenobacter elongatus</name>
    <dbReference type="NCBI Taxonomy" id="877208"/>
    <lineage>
        <taxon>Bacteria</taxon>
        <taxon>Pseudomonadati</taxon>
        <taxon>Bacteroidota</taxon>
        <taxon>Cytophagia</taxon>
        <taxon>Cytophagales</taxon>
        <taxon>Hymenobacteraceae</taxon>
        <taxon>Hymenobacter</taxon>
    </lineage>
</organism>
<dbReference type="AlphaFoldDB" id="A0A4Z0PNU5"/>
<evidence type="ECO:0000313" key="4">
    <source>
        <dbReference type="Proteomes" id="UP000297739"/>
    </source>
</evidence>
<feature type="domain" description="Tc1-like transposase DDE" evidence="2">
    <location>
        <begin position="149"/>
        <end position="288"/>
    </location>
</feature>
<evidence type="ECO:0000313" key="3">
    <source>
        <dbReference type="EMBL" id="TGE18049.1"/>
    </source>
</evidence>
<dbReference type="Gene3D" id="3.30.420.10">
    <property type="entry name" value="Ribonuclease H-like superfamily/Ribonuclease H"/>
    <property type="match status" value="1"/>
</dbReference>
<sequence length="318" mass="34240">MQPYSLDLRTRVAAALGQPGSRQAAVAERFGVSVAFIKKLLRHERETGSLAPKPASGGAGALSGYGGPGVAGSLCGPACRCHPGRVEPGLAGPGRAAHRPALPLAGAGRAPPTAKKSYHASERDTPRVVALRHDFVETVAQHYDTRRFHFLDETGLRLDASRRYAHAVGGQWVGQAVPLKRGGSLTLIGLLSCQTLEAVQLFEGALNYQRFALYVGYCLAPVLRRGDVLVLDNLPVHKIGGLREWLAERGVQVLFLPPYSPDFAPIEQAWSKLKTALRTAQAPSRQALQEAVQAAVDWITSADAQHWFNHCGYHVQIA</sequence>
<proteinExistence type="predicted"/>
<dbReference type="InterPro" id="IPR009057">
    <property type="entry name" value="Homeodomain-like_sf"/>
</dbReference>
<dbReference type="OrthoDB" id="873972at2"/>
<dbReference type="NCBIfam" id="NF033545">
    <property type="entry name" value="transpos_IS630"/>
    <property type="match status" value="1"/>
</dbReference>
<dbReference type="EMBL" id="SRLD01000008">
    <property type="protein sequence ID" value="TGE18049.1"/>
    <property type="molecule type" value="Genomic_DNA"/>
</dbReference>
<dbReference type="PANTHER" id="PTHR46564:SF1">
    <property type="entry name" value="TRANSPOSASE"/>
    <property type="match status" value="1"/>
</dbReference>
<keyword evidence="4" id="KW-1185">Reference proteome</keyword>
<dbReference type="GO" id="GO:0003676">
    <property type="term" value="F:nucleic acid binding"/>
    <property type="evidence" value="ECO:0007669"/>
    <property type="project" value="InterPro"/>
</dbReference>
<protein>
    <submittedName>
        <fullName evidence="3">IS630 family transposase</fullName>
    </submittedName>
</protein>
<dbReference type="InterPro" id="IPR038717">
    <property type="entry name" value="Tc1-like_DDE_dom"/>
</dbReference>
<gene>
    <name evidence="3" type="ORF">E5J99_05800</name>
</gene>
<dbReference type="Pfam" id="PF13358">
    <property type="entry name" value="DDE_3"/>
    <property type="match status" value="1"/>
</dbReference>
<dbReference type="Proteomes" id="UP000297739">
    <property type="component" value="Unassembled WGS sequence"/>
</dbReference>
<name>A0A4Z0PNU5_9BACT</name>
<evidence type="ECO:0000256" key="1">
    <source>
        <dbReference type="SAM" id="MobiDB-lite"/>
    </source>
</evidence>
<dbReference type="InterPro" id="IPR036397">
    <property type="entry name" value="RNaseH_sf"/>
</dbReference>
<accession>A0A4Z0PNU5</accession>